<proteinExistence type="predicted"/>
<evidence type="ECO:0000313" key="4">
    <source>
        <dbReference type="RefSeq" id="XP_047741510.1"/>
    </source>
</evidence>
<feature type="compositionally biased region" description="Low complexity" evidence="1">
    <location>
        <begin position="806"/>
        <end position="819"/>
    </location>
</feature>
<gene>
    <name evidence="4" type="primary">LOC108678293</name>
</gene>
<dbReference type="InterPro" id="IPR056431">
    <property type="entry name" value="C2CD5_YbjQ-rel_dom"/>
</dbReference>
<dbReference type="GO" id="GO:0005886">
    <property type="term" value="C:plasma membrane"/>
    <property type="evidence" value="ECO:0007669"/>
    <property type="project" value="TreeGrafter"/>
</dbReference>
<feature type="compositionally biased region" description="Acidic residues" evidence="1">
    <location>
        <begin position="690"/>
        <end position="706"/>
    </location>
</feature>
<dbReference type="RefSeq" id="XP_047741510.1">
    <property type="nucleotide sequence ID" value="XM_047885554.1"/>
</dbReference>
<feature type="region of interest" description="Disordered" evidence="1">
    <location>
        <begin position="1126"/>
        <end position="1148"/>
    </location>
</feature>
<dbReference type="Pfam" id="PF23025">
    <property type="entry name" value="YbjQ_2"/>
    <property type="match status" value="2"/>
</dbReference>
<feature type="domain" description="C2" evidence="2">
    <location>
        <begin position="1"/>
        <end position="106"/>
    </location>
</feature>
<feature type="compositionally biased region" description="Basic and acidic residues" evidence="1">
    <location>
        <begin position="921"/>
        <end position="935"/>
    </location>
</feature>
<evidence type="ECO:0000256" key="1">
    <source>
        <dbReference type="SAM" id="MobiDB-lite"/>
    </source>
</evidence>
<organism evidence="3 4">
    <name type="scientific">Hyalella azteca</name>
    <name type="common">Amphipod</name>
    <dbReference type="NCBI Taxonomy" id="294128"/>
    <lineage>
        <taxon>Eukaryota</taxon>
        <taxon>Metazoa</taxon>
        <taxon>Ecdysozoa</taxon>
        <taxon>Arthropoda</taxon>
        <taxon>Crustacea</taxon>
        <taxon>Multicrustacea</taxon>
        <taxon>Malacostraca</taxon>
        <taxon>Eumalacostraca</taxon>
        <taxon>Peracarida</taxon>
        <taxon>Amphipoda</taxon>
        <taxon>Senticaudata</taxon>
        <taxon>Talitrida</taxon>
        <taxon>Talitroidea</taxon>
        <taxon>Hyalellidae</taxon>
        <taxon>Hyalella</taxon>
    </lineage>
</organism>
<feature type="compositionally biased region" description="Polar residues" evidence="1">
    <location>
        <begin position="1696"/>
        <end position="1707"/>
    </location>
</feature>
<dbReference type="InterPro" id="IPR037785">
    <property type="entry name" value="C2_C2CD5"/>
</dbReference>
<feature type="compositionally biased region" description="Polar residues" evidence="1">
    <location>
        <begin position="1274"/>
        <end position="1290"/>
    </location>
</feature>
<dbReference type="Pfam" id="PF23028">
    <property type="entry name" value="YbjQ_3"/>
    <property type="match status" value="1"/>
</dbReference>
<keyword evidence="3" id="KW-1185">Reference proteome</keyword>
<reference evidence="4" key="1">
    <citation type="submission" date="2025-08" db="UniProtKB">
        <authorList>
            <consortium name="RefSeq"/>
        </authorList>
    </citation>
    <scope>IDENTIFICATION</scope>
    <source>
        <tissue evidence="4">Whole organism</tissue>
    </source>
</reference>
<dbReference type="GO" id="GO:0072659">
    <property type="term" value="P:protein localization to plasma membrane"/>
    <property type="evidence" value="ECO:0007669"/>
    <property type="project" value="TreeGrafter"/>
</dbReference>
<feature type="compositionally biased region" description="Polar residues" evidence="1">
    <location>
        <begin position="677"/>
        <end position="686"/>
    </location>
</feature>
<dbReference type="Pfam" id="PF00168">
    <property type="entry name" value="C2"/>
    <property type="match status" value="1"/>
</dbReference>
<dbReference type="GeneID" id="108678293"/>
<feature type="region of interest" description="Disordered" evidence="1">
    <location>
        <begin position="510"/>
        <end position="539"/>
    </location>
</feature>
<dbReference type="InterPro" id="IPR056430">
    <property type="entry name" value="C2CD5_YbjQ-like_dom"/>
</dbReference>
<dbReference type="KEGG" id="hazt:108678293"/>
<dbReference type="PANTHER" id="PTHR37412">
    <property type="entry name" value="C2 DOMAIN-CONTAINING PROTEIN 5"/>
    <property type="match status" value="1"/>
</dbReference>
<feature type="region of interest" description="Disordered" evidence="1">
    <location>
        <begin position="1941"/>
        <end position="2013"/>
    </location>
</feature>
<feature type="region of interest" description="Disordered" evidence="1">
    <location>
        <begin position="1273"/>
        <end position="1297"/>
    </location>
</feature>
<feature type="compositionally biased region" description="Basic and acidic residues" evidence="1">
    <location>
        <begin position="768"/>
        <end position="780"/>
    </location>
</feature>
<feature type="region of interest" description="Disordered" evidence="1">
    <location>
        <begin position="663"/>
        <end position="729"/>
    </location>
</feature>
<dbReference type="Gene3D" id="2.60.40.150">
    <property type="entry name" value="C2 domain"/>
    <property type="match status" value="1"/>
</dbReference>
<dbReference type="SUPFAM" id="SSF49562">
    <property type="entry name" value="C2 domain (Calcium/lipid-binding domain, CaLB)"/>
    <property type="match status" value="1"/>
</dbReference>
<feature type="region of interest" description="Disordered" evidence="1">
    <location>
        <begin position="1197"/>
        <end position="1219"/>
    </location>
</feature>
<protein>
    <submittedName>
        <fullName evidence="4">Uncharacterized protein LOC108678293</fullName>
    </submittedName>
</protein>
<dbReference type="InterPro" id="IPR057815">
    <property type="entry name" value="C2CD5_C"/>
</dbReference>
<name>A0A979FW77_HYAAZ</name>
<dbReference type="GO" id="GO:0031340">
    <property type="term" value="P:positive regulation of vesicle fusion"/>
    <property type="evidence" value="ECO:0007669"/>
    <property type="project" value="TreeGrafter"/>
</dbReference>
<dbReference type="GO" id="GO:0005509">
    <property type="term" value="F:calcium ion binding"/>
    <property type="evidence" value="ECO:0007669"/>
    <property type="project" value="TreeGrafter"/>
</dbReference>
<feature type="compositionally biased region" description="Basic residues" evidence="1">
    <location>
        <begin position="515"/>
        <end position="534"/>
    </location>
</feature>
<dbReference type="CDD" id="cd08688">
    <property type="entry name" value="C2_KIAA0528-like"/>
    <property type="match status" value="1"/>
</dbReference>
<dbReference type="SMART" id="SM00239">
    <property type="entry name" value="C2"/>
    <property type="match status" value="1"/>
</dbReference>
<feature type="region of interest" description="Disordered" evidence="1">
    <location>
        <begin position="1875"/>
        <end position="1902"/>
    </location>
</feature>
<feature type="region of interest" description="Disordered" evidence="1">
    <location>
        <begin position="806"/>
        <end position="828"/>
    </location>
</feature>
<feature type="compositionally biased region" description="Polar residues" evidence="1">
    <location>
        <begin position="393"/>
        <end position="415"/>
    </location>
</feature>
<feature type="region of interest" description="Disordered" evidence="1">
    <location>
        <begin position="1434"/>
        <end position="1482"/>
    </location>
</feature>
<feature type="region of interest" description="Disordered" evidence="1">
    <location>
        <begin position="331"/>
        <end position="377"/>
    </location>
</feature>
<dbReference type="Proteomes" id="UP000694843">
    <property type="component" value="Unplaced"/>
</dbReference>
<dbReference type="InterPro" id="IPR035892">
    <property type="entry name" value="C2_domain_sf"/>
</dbReference>
<dbReference type="GO" id="GO:0065002">
    <property type="term" value="P:intracellular protein transmembrane transport"/>
    <property type="evidence" value="ECO:0007669"/>
    <property type="project" value="TreeGrafter"/>
</dbReference>
<dbReference type="OrthoDB" id="419768at2759"/>
<feature type="compositionally biased region" description="Basic and acidic residues" evidence="1">
    <location>
        <begin position="1948"/>
        <end position="1969"/>
    </location>
</feature>
<dbReference type="PROSITE" id="PS50004">
    <property type="entry name" value="C2"/>
    <property type="match status" value="1"/>
</dbReference>
<accession>A0A979FW77</accession>
<evidence type="ECO:0000313" key="3">
    <source>
        <dbReference type="Proteomes" id="UP000694843"/>
    </source>
</evidence>
<feature type="compositionally biased region" description="Low complexity" evidence="1">
    <location>
        <begin position="956"/>
        <end position="973"/>
    </location>
</feature>
<feature type="region of interest" description="Disordered" evidence="1">
    <location>
        <begin position="392"/>
        <end position="418"/>
    </location>
</feature>
<feature type="region of interest" description="Disordered" evidence="1">
    <location>
        <begin position="755"/>
        <end position="780"/>
    </location>
</feature>
<feature type="region of interest" description="Disordered" evidence="1">
    <location>
        <begin position="574"/>
        <end position="618"/>
    </location>
</feature>
<feature type="compositionally biased region" description="Low complexity" evidence="1">
    <location>
        <begin position="2000"/>
        <end position="2010"/>
    </location>
</feature>
<feature type="region of interest" description="Disordered" evidence="1">
    <location>
        <begin position="913"/>
        <end position="973"/>
    </location>
</feature>
<dbReference type="GO" id="GO:0090314">
    <property type="term" value="P:positive regulation of protein targeting to membrane"/>
    <property type="evidence" value="ECO:0007669"/>
    <property type="project" value="TreeGrafter"/>
</dbReference>
<feature type="compositionally biased region" description="Basic and acidic residues" evidence="1">
    <location>
        <begin position="663"/>
        <end position="674"/>
    </location>
</feature>
<evidence type="ECO:0000259" key="2">
    <source>
        <dbReference type="PROSITE" id="PS50004"/>
    </source>
</evidence>
<dbReference type="Pfam" id="PF23128">
    <property type="entry name" value="YbjQ_4"/>
    <property type="match status" value="1"/>
</dbReference>
<feature type="compositionally biased region" description="Polar residues" evidence="1">
    <location>
        <begin position="345"/>
        <end position="369"/>
    </location>
</feature>
<feature type="region of interest" description="Disordered" evidence="1">
    <location>
        <begin position="870"/>
        <end position="894"/>
    </location>
</feature>
<dbReference type="GO" id="GO:0005544">
    <property type="term" value="F:calcium-dependent phospholipid binding"/>
    <property type="evidence" value="ECO:0007669"/>
    <property type="project" value="InterPro"/>
</dbReference>
<feature type="compositionally biased region" description="Basic and acidic residues" evidence="1">
    <location>
        <begin position="576"/>
        <end position="585"/>
    </location>
</feature>
<dbReference type="GO" id="GO:0010828">
    <property type="term" value="P:positive regulation of D-glucose transmembrane transport"/>
    <property type="evidence" value="ECO:0007669"/>
    <property type="project" value="TreeGrafter"/>
</dbReference>
<dbReference type="InterPro" id="IPR038983">
    <property type="entry name" value="C2CD5"/>
</dbReference>
<dbReference type="PANTHER" id="PTHR37412:SF2">
    <property type="entry name" value="C2 DOMAIN-CONTAINING PROTEIN 5"/>
    <property type="match status" value="1"/>
</dbReference>
<feature type="region of interest" description="Disordered" evidence="1">
    <location>
        <begin position="1677"/>
        <end position="1737"/>
    </location>
</feature>
<sequence length="2230" mass="237641">MPGKVKVRIIAGRNLPVMDRAADTTDAYVEVKLGNVTHKTDVFRKSLNPQWNSEWFRFEVDDHDLQDEPLQIRLMDHDTYSANDAIGKVYVDLNPLLLPPPLPVLGATTLTSKHLSHVLSSSSGVPGVHESSSAPVIPPPQPAVASIAHQTAGAAVMSGWLPVYDTMHGLRGEVAVTCKVDLFSDFNRFRQSSCGVHFFFSPEIPDTFSCQRVVGLVEELVKNHDPEYEWIDKIRSPRASNEAKQTLFCKLSGLLQRKIGLKVLDMGGNAVLGYRQCFDLEGESGIVVRGLGTAVVLTPAAAITITSTNHHHLHHTSATIASSHAAAFTHHYHHHHPGGAGAPKQMSSPQGITSAHHNQQRARGQSYASGHTEPRSSPALLEADMNLIPRCHSFSQSPVTSPAPNRASPTRSAKSLSFEPESSENDCIFCAFERQGYMFNPVAESPLSDVLAYTTDFGQMRSRMAYEASGLASSSRDGSCQEYRSNSSPALRHAISMQQRLSDHHLRVCQPAAQKRQRSPRGLHHHHHHHHHHHQGTENAVMISGKRSFDYSNKGMPKGLLSIPRRLMKSLTSLSAKDDKNDERPASPSISFLPQKVSFDRSPNRASPTLETNEEDLHSNVDYFQYQRKDDQAKSKLTELGETSLAQIAEECGIFSANEQEEKKELQSCTRDHGATSADSTASLLHTSEESADSSSDDNSVEDAAEDSPVTEPSAALSDGSGSKHRRSWRKRLRAIQMKVRRRISLSGVILNLSLSKSGSKGTGPSEVSKEARSRRLARSKSEPNIRLGNFLVDWFGPALDESLDSGSESVSEVSGTESDLTDNERVRGGIPNDLSCVMSADDDEKLSLFEEYMKRQKKDPLYNFYLGDEDDDDDALNGSLPDITLEPSSPQSTVAPDELLAGTMKAASEITPETMCSTSLDRKPEGNTFEKEPCQEINAHNPQRPADVKEAMELSASSQTPTLSRSSPLPSHPAVSCSVATAPPAATLGGAAVISPHGASGVTSAANTSGVTSANASGVTSVANASGVTSVANTSGVTSAANVSGVISAASASGVTSAANASGVTSAANASGVTSAANASALNNASQIDGWKKSALQDGAEKGSPVCSSEDYELSNLSSSENSKNCIIKNKPEKSQGKITKQSAVDNRDDALKANGYLVENGPHGCESLQCTAESRKIQRTATVIEQETVELQVKVETSSTETEPNKRCMADPPTTEACDTSNVLTDVAAMDGLEPLATPDTPPATTHNAMINLPHAEATTVNNHRAVAAQPRANSSHVPASESGSDNEGVSAKPWTGVSPSNPFFSGVHVGSGVGAFVRRPLISHEALAMLKYPFFTMTNFPTGFILRIDLSSHAPMVSGTLSGEWYTEFTTICPIFNIPMSRSDDVCILNVSGTAAIVSVSNESLLTGGFDDYGPSGYFYGHHPVHQYPGPVHHSSSFEKKETDAPSQAQVGGSGRPRVSSPRPIRRSRGGSLRCRQTSVSEDGDIALGGSAGTPHRTQAAVAAGVGMAEPLCCVCHSPFADAAELPFKVAISKCALCKHGKVTDILLATIEPPPGIPITGRGCLVQARVFKHRRDLKGEAFAKEVSDALPFVEYEITKLILNKVRIAGMNAIFGLRVRLSLGERLVVAVASGTAVFLTALPPPLAPQVVVDSNEGEEVRRHWQQRLSSVMRANSEHYGVLPEKKSQRRRPSSRNASELWTQSSDSEDDDAPGGSADTELFPQGTPHSGPPLDIDFSAGNKEACLFELDDSEDAEMATLLVNSSRPSPLRPLMATTHTVPGLPMSAESCVGNIQTFTKVYRESFASNTALTQTVFNAYFDNVIESICFRARKMQPCVITGLRFDVTIPEEDELQISVLGAVIRLPPPTLPPQISSSSLPLPEDPKALPQSLGSGGREVKSFTRTSDNKIVKTSVCVKAVASQRQATDMAVVNGVQSVKRTSNRNSLHEHEEGELIFRMEEVTDRTPKKSTALPPTAEDGSSGGGTQSHSGRKITYASSSSSSCGSTSRPLLQHQARLHGTPSLSSELSSASVSSGYSVSRLSFCRTTVAASQDHGGSNGCSEGWQGVCISPLPFVPGARIEGHLGNLNFFFIRESTCIKESGGVSVFVGSLMTEILGVVRAHVAALGGNAVTSYFMAECILEVNPHKNQGQCLINVGGDVVQTISSIGAATTTNASVAASSSTTATGTTSATGITVVTGTTAATGTTTATGTIPVMGTTSATNFTQG</sequence>
<dbReference type="InterPro" id="IPR000008">
    <property type="entry name" value="C2_dom"/>
</dbReference>